<dbReference type="RefSeq" id="WP_072790933.1">
    <property type="nucleotide sequence ID" value="NZ_FQUL01000022.1"/>
</dbReference>
<feature type="binding site" evidence="12 13">
    <location>
        <position position="103"/>
    </location>
    <ligand>
        <name>ATP</name>
        <dbReference type="ChEBI" id="CHEBI:30616"/>
    </ligand>
</feature>
<keyword evidence="11 12" id="KW-0546">Nucleotide metabolism</keyword>
<dbReference type="Gene3D" id="3.30.70.141">
    <property type="entry name" value="Nucleoside diphosphate kinase-like domain"/>
    <property type="match status" value="1"/>
</dbReference>
<feature type="domain" description="Nucleoside diphosphate kinase-like" evidence="16">
    <location>
        <begin position="1"/>
        <end position="136"/>
    </location>
</feature>
<feature type="binding site" evidence="12 13">
    <location>
        <position position="113"/>
    </location>
    <ligand>
        <name>ATP</name>
        <dbReference type="ChEBI" id="CHEBI:30616"/>
    </ligand>
</feature>
<evidence type="ECO:0000256" key="11">
    <source>
        <dbReference type="ARBA" id="ARBA00023080"/>
    </source>
</evidence>
<feature type="binding site" evidence="12 13">
    <location>
        <position position="57"/>
    </location>
    <ligand>
        <name>ATP</name>
        <dbReference type="ChEBI" id="CHEBI:30616"/>
    </ligand>
</feature>
<comment type="catalytic activity">
    <reaction evidence="12 15">
        <text>a 2'-deoxyribonucleoside 5'-diphosphate + ATP = a 2'-deoxyribonucleoside 5'-triphosphate + ADP</text>
        <dbReference type="Rhea" id="RHEA:44640"/>
        <dbReference type="ChEBI" id="CHEBI:30616"/>
        <dbReference type="ChEBI" id="CHEBI:61560"/>
        <dbReference type="ChEBI" id="CHEBI:73316"/>
        <dbReference type="ChEBI" id="CHEBI:456216"/>
        <dbReference type="EC" id="2.7.4.6"/>
    </reaction>
</comment>
<evidence type="ECO:0000256" key="3">
    <source>
        <dbReference type="ARBA" id="ARBA00012966"/>
    </source>
</evidence>
<dbReference type="FunFam" id="3.30.70.141:FF:000003">
    <property type="entry name" value="Nucleoside diphosphate kinase"/>
    <property type="match status" value="1"/>
</dbReference>
<comment type="subcellular location">
    <subcellularLocation>
        <location evidence="12">Cytoplasm</location>
    </subcellularLocation>
</comment>
<dbReference type="GO" id="GO:0046872">
    <property type="term" value="F:metal ion binding"/>
    <property type="evidence" value="ECO:0007669"/>
    <property type="project" value="UniProtKB-KW"/>
</dbReference>
<evidence type="ECO:0000256" key="2">
    <source>
        <dbReference type="ARBA" id="ARBA00008142"/>
    </source>
</evidence>
<evidence type="ECO:0000259" key="16">
    <source>
        <dbReference type="SMART" id="SM00562"/>
    </source>
</evidence>
<feature type="active site" description="Pros-phosphohistidine intermediate" evidence="12 13">
    <location>
        <position position="116"/>
    </location>
</feature>
<keyword evidence="9 12" id="KW-0067">ATP-binding</keyword>
<keyword evidence="12" id="KW-0963">Cytoplasm</keyword>
<protein>
    <recommendedName>
        <fullName evidence="4 12">Nucleoside diphosphate kinase</fullName>
        <shortName evidence="12">NDK</shortName>
        <shortName evidence="12">NDP kinase</shortName>
        <ecNumber evidence="3 12">2.7.4.6</ecNumber>
    </recommendedName>
    <alternativeName>
        <fullName evidence="12">Nucleoside-2-P kinase</fullName>
    </alternativeName>
</protein>
<reference evidence="18" key="1">
    <citation type="submission" date="2016-11" db="EMBL/GenBank/DDBJ databases">
        <authorList>
            <person name="Varghese N."/>
            <person name="Submissions S."/>
        </authorList>
    </citation>
    <scope>NUCLEOTIDE SEQUENCE [LARGE SCALE GENOMIC DNA]</scope>
    <source>
        <strain evidence="18">DSM 19514</strain>
    </source>
</reference>
<gene>
    <name evidence="12" type="primary">ndk</name>
    <name evidence="17" type="ORF">SAMN02745225_01552</name>
</gene>
<dbReference type="GO" id="GO:0006228">
    <property type="term" value="P:UTP biosynthetic process"/>
    <property type="evidence" value="ECO:0007669"/>
    <property type="project" value="UniProtKB-UniRule"/>
</dbReference>
<dbReference type="GO" id="GO:0005524">
    <property type="term" value="F:ATP binding"/>
    <property type="evidence" value="ECO:0007669"/>
    <property type="project" value="UniProtKB-UniRule"/>
</dbReference>
<dbReference type="NCBIfam" id="NF001908">
    <property type="entry name" value="PRK00668.1"/>
    <property type="match status" value="1"/>
</dbReference>
<organism evidence="17 18">
    <name type="scientific">Ferrithrix thermotolerans DSM 19514</name>
    <dbReference type="NCBI Taxonomy" id="1121881"/>
    <lineage>
        <taxon>Bacteria</taxon>
        <taxon>Bacillati</taxon>
        <taxon>Actinomycetota</taxon>
        <taxon>Acidimicrobiia</taxon>
        <taxon>Acidimicrobiales</taxon>
        <taxon>Acidimicrobiaceae</taxon>
        <taxon>Ferrithrix</taxon>
    </lineage>
</organism>
<name>A0A1M4W5H2_9ACTN</name>
<comment type="function">
    <text evidence="12">Major role in the synthesis of nucleoside triphosphates other than ATP. The ATP gamma phosphate is transferred to the NDP beta phosphate via a ping-pong mechanism, using a phosphorylated active-site intermediate.</text>
</comment>
<proteinExistence type="inferred from homology"/>
<comment type="similarity">
    <text evidence="2 12 13 14">Belongs to the NDK family.</text>
</comment>
<dbReference type="AlphaFoldDB" id="A0A1M4W5H2"/>
<keyword evidence="5 12" id="KW-0808">Transferase</keyword>
<evidence type="ECO:0000256" key="10">
    <source>
        <dbReference type="ARBA" id="ARBA00022842"/>
    </source>
</evidence>
<sequence>MEKTLFICKPDAVRRGLVGEILKRLENKGLRFLELQQRTISEPEAKEHYVEHADKAFFDDLVAFITSGPSVLAVVTGDGDVIKIVRGIMGATDPSVANPGTIRGDLATIVSENLVHGSDSMTAAQREIKLFFPNLEA</sequence>
<accession>A0A1M4W5H2</accession>
<dbReference type="PROSITE" id="PS51374">
    <property type="entry name" value="NDPK_LIKE"/>
    <property type="match status" value="1"/>
</dbReference>
<comment type="subunit">
    <text evidence="12">Homotetramer.</text>
</comment>
<keyword evidence="18" id="KW-1185">Reference proteome</keyword>
<dbReference type="InterPro" id="IPR034907">
    <property type="entry name" value="NDK-like_dom"/>
</dbReference>
<dbReference type="InterPro" id="IPR023005">
    <property type="entry name" value="Nucleoside_diP_kinase_AS"/>
</dbReference>
<dbReference type="InterPro" id="IPR036850">
    <property type="entry name" value="NDK-like_dom_sf"/>
</dbReference>
<evidence type="ECO:0000256" key="9">
    <source>
        <dbReference type="ARBA" id="ARBA00022840"/>
    </source>
</evidence>
<evidence type="ECO:0000256" key="5">
    <source>
        <dbReference type="ARBA" id="ARBA00022679"/>
    </source>
</evidence>
<dbReference type="EMBL" id="FQUL01000022">
    <property type="protein sequence ID" value="SHE76457.1"/>
    <property type="molecule type" value="Genomic_DNA"/>
</dbReference>
<evidence type="ECO:0000256" key="1">
    <source>
        <dbReference type="ARBA" id="ARBA00001946"/>
    </source>
</evidence>
<dbReference type="InterPro" id="IPR001564">
    <property type="entry name" value="Nucleoside_diP_kinase"/>
</dbReference>
<evidence type="ECO:0000256" key="7">
    <source>
        <dbReference type="ARBA" id="ARBA00022741"/>
    </source>
</evidence>
<evidence type="ECO:0000256" key="12">
    <source>
        <dbReference type="HAMAP-Rule" id="MF_00451"/>
    </source>
</evidence>
<dbReference type="SMART" id="SM00562">
    <property type="entry name" value="NDK"/>
    <property type="match status" value="1"/>
</dbReference>
<dbReference type="STRING" id="1121881.SAMN02745225_01552"/>
<feature type="binding site" evidence="12 13">
    <location>
        <position position="86"/>
    </location>
    <ligand>
        <name>ATP</name>
        <dbReference type="ChEBI" id="CHEBI:30616"/>
    </ligand>
</feature>
<feature type="binding site" evidence="12 13">
    <location>
        <position position="9"/>
    </location>
    <ligand>
        <name>ATP</name>
        <dbReference type="ChEBI" id="CHEBI:30616"/>
    </ligand>
</feature>
<evidence type="ECO:0000313" key="17">
    <source>
        <dbReference type="EMBL" id="SHE76457.1"/>
    </source>
</evidence>
<dbReference type="GO" id="GO:0006183">
    <property type="term" value="P:GTP biosynthetic process"/>
    <property type="evidence" value="ECO:0007669"/>
    <property type="project" value="UniProtKB-UniRule"/>
</dbReference>
<keyword evidence="10 12" id="KW-0460">Magnesium</keyword>
<dbReference type="PRINTS" id="PR01243">
    <property type="entry name" value="NUCDPKINASE"/>
</dbReference>
<evidence type="ECO:0000256" key="15">
    <source>
        <dbReference type="RuleBase" id="RU004013"/>
    </source>
</evidence>
<dbReference type="OrthoDB" id="9801161at2"/>
<dbReference type="Pfam" id="PF00334">
    <property type="entry name" value="NDK"/>
    <property type="match status" value="1"/>
</dbReference>
<comment type="cofactor">
    <cofactor evidence="1 12">
        <name>Mg(2+)</name>
        <dbReference type="ChEBI" id="CHEBI:18420"/>
    </cofactor>
</comment>
<evidence type="ECO:0000313" key="18">
    <source>
        <dbReference type="Proteomes" id="UP000184295"/>
    </source>
</evidence>
<feature type="binding site" evidence="12 13">
    <location>
        <position position="92"/>
    </location>
    <ligand>
        <name>ATP</name>
        <dbReference type="ChEBI" id="CHEBI:30616"/>
    </ligand>
</feature>
<dbReference type="SUPFAM" id="SSF54919">
    <property type="entry name" value="Nucleoside diphosphate kinase, NDK"/>
    <property type="match status" value="1"/>
</dbReference>
<keyword evidence="7 12" id="KW-0547">Nucleotide-binding</keyword>
<dbReference type="CDD" id="cd04413">
    <property type="entry name" value="NDPk_I"/>
    <property type="match status" value="1"/>
</dbReference>
<keyword evidence="6 12" id="KW-0479">Metal-binding</keyword>
<evidence type="ECO:0000256" key="4">
    <source>
        <dbReference type="ARBA" id="ARBA00017632"/>
    </source>
</evidence>
<evidence type="ECO:0000256" key="8">
    <source>
        <dbReference type="ARBA" id="ARBA00022777"/>
    </source>
</evidence>
<dbReference type="GO" id="GO:0006241">
    <property type="term" value="P:CTP biosynthetic process"/>
    <property type="evidence" value="ECO:0007669"/>
    <property type="project" value="UniProtKB-UniRule"/>
</dbReference>
<evidence type="ECO:0000256" key="13">
    <source>
        <dbReference type="PROSITE-ProRule" id="PRU00706"/>
    </source>
</evidence>
<dbReference type="Proteomes" id="UP000184295">
    <property type="component" value="Unassembled WGS sequence"/>
</dbReference>
<comment type="catalytic activity">
    <reaction evidence="12">
        <text>a ribonucleoside 5'-diphosphate + ATP = a ribonucleoside 5'-triphosphate + ADP</text>
        <dbReference type="Rhea" id="RHEA:18113"/>
        <dbReference type="ChEBI" id="CHEBI:30616"/>
        <dbReference type="ChEBI" id="CHEBI:57930"/>
        <dbReference type="ChEBI" id="CHEBI:61557"/>
        <dbReference type="ChEBI" id="CHEBI:456216"/>
        <dbReference type="EC" id="2.7.4.6"/>
    </reaction>
</comment>
<dbReference type="PROSITE" id="PS00469">
    <property type="entry name" value="NDPK"/>
    <property type="match status" value="1"/>
</dbReference>
<keyword evidence="12" id="KW-0597">Phosphoprotein</keyword>
<dbReference type="PANTHER" id="PTHR11349">
    <property type="entry name" value="NUCLEOSIDE DIPHOSPHATE KINASE"/>
    <property type="match status" value="1"/>
</dbReference>
<dbReference type="GO" id="GO:0004550">
    <property type="term" value="F:nucleoside diphosphate kinase activity"/>
    <property type="evidence" value="ECO:0007669"/>
    <property type="project" value="UniProtKB-UniRule"/>
</dbReference>
<evidence type="ECO:0000256" key="14">
    <source>
        <dbReference type="RuleBase" id="RU004011"/>
    </source>
</evidence>
<dbReference type="GO" id="GO:0005737">
    <property type="term" value="C:cytoplasm"/>
    <property type="evidence" value="ECO:0007669"/>
    <property type="project" value="UniProtKB-SubCell"/>
</dbReference>
<dbReference type="EC" id="2.7.4.6" evidence="3 12"/>
<dbReference type="HAMAP" id="MF_00451">
    <property type="entry name" value="NDP_kinase"/>
    <property type="match status" value="1"/>
</dbReference>
<evidence type="ECO:0000256" key="6">
    <source>
        <dbReference type="ARBA" id="ARBA00022723"/>
    </source>
</evidence>
<keyword evidence="8 12" id="KW-0418">Kinase</keyword>